<sequence length="866" mass="96084">KKGDIIIGGAFTLHNQMSKPSLSFEVTPEDLTCSRINLREFRFAQTMIFAIEEINNSSLLLPNISIGYKIFDTCGLTLPSTRAVMGLMNGKTNASDRGCSRRASVHAIIGSSESSSTIVMLQISGIFHIPMVIHFATCACLSNRKQYPSFFRTIPSDFYQSRALAKLVKHFGWTWVGTVKSDNDYGNNGLATFIMAAKQEGVCVEYSEGFSWTDPSEQIARVVTVIKSGSAKVLVAFLAQSEMSVLLEEAVKQNLTGLQWVGSESWITAGHLAVKKYSAILMGSLGFTIRKTKITGLQKFLLQVNPSQDPQNNLLKEFWETTFSCSFQSDMHQGTQCSGTEKLNDIQNPFTDVSELRISNNVYKAVYAVAHAMHAMFKCDQSGEAVNQSCTSNEDFELKQVVEHLQRVNFTLQSGETVYFDDFGDPAATYELVNWQRSQAGNTVFMVVGNYDASQPNKRQFTMNSMNITWAAGLQKLPDNFNEAKFITFSMLIFCAVWITFIPAYVSSPGKFTVAVEIFAILASSFGTIPSDIYQSQALAKLVKHFGWTWVGAIRTNSDYGNGGMTAFLEAAQKEGVCVEYSVAIYRTDPRKWFLEVVDTIKKSTSKVIVAFVDGTDLDILIKELYAQSVTGLQWVGSEGWITYRFIASPVNYAVVKGAVGFSALNAHLPGLQEFLTESRPSTTPGNDGLVELWETVFKCTLNLGVQSSLAACTGKESLRNASTRFTDVSDGSLLNNVYKATYAIAHALHMIFTCKDGEGLFENNTCADRHNVQPWQVLHYLKQVNFTTKIGDHVFFDEMGDPVPRYALVNWQMDDAGYVMFKTIGDYDASRPEGRQFQMKDGVKALWAGGNLEVRSDFESFDSLS</sequence>
<keyword evidence="4" id="KW-0732">Signal</keyword>
<keyword evidence="8" id="KW-0675">Receptor</keyword>
<dbReference type="PRINTS" id="PR01535">
    <property type="entry name" value="VOMERONASL2R"/>
</dbReference>
<comment type="subcellular location">
    <subcellularLocation>
        <location evidence="1">Cell membrane</location>
        <topology evidence="1">Multi-pass membrane protein</topology>
    </subcellularLocation>
</comment>
<evidence type="ECO:0000259" key="11">
    <source>
        <dbReference type="PROSITE" id="PS50259"/>
    </source>
</evidence>
<comment type="caution">
    <text evidence="12">The sequence shown here is derived from an EMBL/GenBank/DDBJ whole genome shotgun (WGS) entry which is preliminary data.</text>
</comment>
<feature type="domain" description="G-protein coupled receptors family 3 profile" evidence="11">
    <location>
        <begin position="466"/>
        <end position="529"/>
    </location>
</feature>
<keyword evidence="10" id="KW-0807">Transducer</keyword>
<dbReference type="InterPro" id="IPR017979">
    <property type="entry name" value="GPCR_3_CS"/>
</dbReference>
<gene>
    <name evidence="12" type="ORF">GSTENG00014705001</name>
</gene>
<dbReference type="PANTHER" id="PTHR24061:SF538">
    <property type="entry name" value="OLFACTORY RECEPTOR C FAMILY, H1"/>
    <property type="match status" value="1"/>
</dbReference>
<dbReference type="PROSITE" id="PS00981">
    <property type="entry name" value="G_PROTEIN_RECEP_F3_3"/>
    <property type="match status" value="1"/>
</dbReference>
<evidence type="ECO:0000256" key="7">
    <source>
        <dbReference type="ARBA" id="ARBA00023136"/>
    </source>
</evidence>
<organism evidence="12">
    <name type="scientific">Tetraodon nigroviridis</name>
    <name type="common">Spotted green pufferfish</name>
    <name type="synonym">Chelonodon nigroviridis</name>
    <dbReference type="NCBI Taxonomy" id="99883"/>
    <lineage>
        <taxon>Eukaryota</taxon>
        <taxon>Metazoa</taxon>
        <taxon>Chordata</taxon>
        <taxon>Craniata</taxon>
        <taxon>Vertebrata</taxon>
        <taxon>Euteleostomi</taxon>
        <taxon>Actinopterygii</taxon>
        <taxon>Neopterygii</taxon>
        <taxon>Teleostei</taxon>
        <taxon>Neoteleostei</taxon>
        <taxon>Acanthomorphata</taxon>
        <taxon>Eupercaria</taxon>
        <taxon>Tetraodontiformes</taxon>
        <taxon>Tetradontoidea</taxon>
        <taxon>Tetraodontidae</taxon>
        <taxon>Tetraodon</taxon>
    </lineage>
</organism>
<dbReference type="InterPro" id="IPR017978">
    <property type="entry name" value="GPCR_3_C"/>
</dbReference>
<evidence type="ECO:0000256" key="9">
    <source>
        <dbReference type="ARBA" id="ARBA00023180"/>
    </source>
</evidence>
<keyword evidence="7" id="KW-0472">Membrane</keyword>
<dbReference type="SUPFAM" id="SSF53822">
    <property type="entry name" value="Periplasmic binding protein-like I"/>
    <property type="match status" value="2"/>
</dbReference>
<evidence type="ECO:0000256" key="4">
    <source>
        <dbReference type="ARBA" id="ARBA00022729"/>
    </source>
</evidence>
<keyword evidence="3" id="KW-0812">Transmembrane</keyword>
<evidence type="ECO:0000256" key="1">
    <source>
        <dbReference type="ARBA" id="ARBA00004651"/>
    </source>
</evidence>
<reference evidence="12" key="2">
    <citation type="submission" date="2004-02" db="EMBL/GenBank/DDBJ databases">
        <authorList>
            <consortium name="Genoscope"/>
            <consortium name="Whitehead Institute Centre for Genome Research"/>
        </authorList>
    </citation>
    <scope>NUCLEOTIDE SEQUENCE</scope>
</reference>
<dbReference type="PANTHER" id="PTHR24061">
    <property type="entry name" value="CALCIUM-SENSING RECEPTOR-RELATED"/>
    <property type="match status" value="1"/>
</dbReference>
<dbReference type="FunFam" id="3.40.50.2300:FF:000067">
    <property type="entry name" value="Olfactory receptor C family, h1"/>
    <property type="match status" value="1"/>
</dbReference>
<dbReference type="GO" id="GO:0004930">
    <property type="term" value="F:G protein-coupled receptor activity"/>
    <property type="evidence" value="ECO:0007669"/>
    <property type="project" value="UniProtKB-KW"/>
</dbReference>
<reference evidence="12" key="1">
    <citation type="journal article" date="2004" name="Nature">
        <title>Genome duplication in the teleost fish Tetraodon nigroviridis reveals the early vertebrate proto-karyotype.</title>
        <authorList>
            <person name="Jaillon O."/>
            <person name="Aury J.-M."/>
            <person name="Brunet F."/>
            <person name="Petit J.-L."/>
            <person name="Stange-Thomann N."/>
            <person name="Mauceli E."/>
            <person name="Bouneau L."/>
            <person name="Fischer C."/>
            <person name="Ozouf-Costaz C."/>
            <person name="Bernot A."/>
            <person name="Nicaud S."/>
            <person name="Jaffe D."/>
            <person name="Fisher S."/>
            <person name="Lutfalla G."/>
            <person name="Dossat C."/>
            <person name="Segurens B."/>
            <person name="Dasilva C."/>
            <person name="Salanoubat M."/>
            <person name="Levy M."/>
            <person name="Boudet N."/>
            <person name="Castellano S."/>
            <person name="Anthouard V."/>
            <person name="Jubin C."/>
            <person name="Castelli V."/>
            <person name="Katinka M."/>
            <person name="Vacherie B."/>
            <person name="Biemont C."/>
            <person name="Skalli Z."/>
            <person name="Cattolico L."/>
            <person name="Poulain J."/>
            <person name="De Berardinis V."/>
            <person name="Cruaud C."/>
            <person name="Duprat S."/>
            <person name="Brottier P."/>
            <person name="Coutanceau J.-P."/>
            <person name="Gouzy J."/>
            <person name="Parra G."/>
            <person name="Lardier G."/>
            <person name="Chapple C."/>
            <person name="McKernan K.J."/>
            <person name="McEwan P."/>
            <person name="Bosak S."/>
            <person name="Kellis M."/>
            <person name="Volff J.-N."/>
            <person name="Guigo R."/>
            <person name="Zody M.C."/>
            <person name="Mesirov J."/>
            <person name="Lindblad-Toh K."/>
            <person name="Birren B."/>
            <person name="Nusbaum C."/>
            <person name="Kahn D."/>
            <person name="Robinson-Rechavi M."/>
            <person name="Laudet V."/>
            <person name="Schachter V."/>
            <person name="Quetier F."/>
            <person name="Saurin W."/>
            <person name="Scarpelli C."/>
            <person name="Wincker P."/>
            <person name="Lander E.S."/>
            <person name="Weissenbach J."/>
            <person name="Roest Crollius H."/>
        </authorList>
    </citation>
    <scope>NUCLEOTIDE SEQUENCE [LARGE SCALE GENOMIC DNA]</scope>
</reference>
<dbReference type="KEGG" id="tng:GSTEN00014705G001"/>
<dbReference type="FunFam" id="3.40.50.2300:FF:000016">
    <property type="entry name" value="Taste 1 receptor member 2"/>
    <property type="match status" value="2"/>
</dbReference>
<keyword evidence="6" id="KW-0297">G-protein coupled receptor</keyword>
<feature type="non-terminal residue" evidence="12">
    <location>
        <position position="866"/>
    </location>
</feature>
<keyword evidence="2" id="KW-1003">Cell membrane</keyword>
<dbReference type="EMBL" id="CAAE01014537">
    <property type="protein sequence ID" value="CAF97369.1"/>
    <property type="molecule type" value="Genomic_DNA"/>
</dbReference>
<name>Q4SPR3_TETNG</name>
<dbReference type="InterPro" id="IPR028082">
    <property type="entry name" value="Peripla_BP_I"/>
</dbReference>
<protein>
    <submittedName>
        <fullName evidence="12">(spotted green pufferfish) hypothetical protein</fullName>
    </submittedName>
</protein>
<dbReference type="AlphaFoldDB" id="Q4SPR3"/>
<dbReference type="InterPro" id="IPR000068">
    <property type="entry name" value="GPCR_3_Ca_sens_rcpt-rel"/>
</dbReference>
<evidence type="ECO:0000256" key="8">
    <source>
        <dbReference type="ARBA" id="ARBA00023170"/>
    </source>
</evidence>
<dbReference type="InterPro" id="IPR001828">
    <property type="entry name" value="ANF_lig-bd_rcpt"/>
</dbReference>
<dbReference type="PROSITE" id="PS50259">
    <property type="entry name" value="G_PROTEIN_RECEP_F3_4"/>
    <property type="match status" value="1"/>
</dbReference>
<dbReference type="PRINTS" id="PR00248">
    <property type="entry name" value="GPCRMGR"/>
</dbReference>
<proteinExistence type="predicted"/>
<dbReference type="Pfam" id="PF01094">
    <property type="entry name" value="ANF_receptor"/>
    <property type="match status" value="2"/>
</dbReference>
<keyword evidence="5" id="KW-1133">Transmembrane helix</keyword>
<evidence type="ECO:0000256" key="3">
    <source>
        <dbReference type="ARBA" id="ARBA00022692"/>
    </source>
</evidence>
<evidence type="ECO:0000256" key="6">
    <source>
        <dbReference type="ARBA" id="ARBA00023040"/>
    </source>
</evidence>
<dbReference type="Gene3D" id="3.40.50.2300">
    <property type="match status" value="4"/>
</dbReference>
<dbReference type="OrthoDB" id="5984008at2759"/>
<dbReference type="CDD" id="cd06364">
    <property type="entry name" value="PBP1_CaSR"/>
    <property type="match status" value="1"/>
</dbReference>
<evidence type="ECO:0000313" key="12">
    <source>
        <dbReference type="EMBL" id="CAF97369.1"/>
    </source>
</evidence>
<accession>Q4SPR3</accession>
<dbReference type="InterPro" id="IPR004073">
    <property type="entry name" value="GPCR_3_vmron_rcpt_2"/>
</dbReference>
<keyword evidence="9" id="KW-0325">Glycoprotein</keyword>
<dbReference type="GO" id="GO:0005886">
    <property type="term" value="C:plasma membrane"/>
    <property type="evidence" value="ECO:0007669"/>
    <property type="project" value="UniProtKB-SubCell"/>
</dbReference>
<evidence type="ECO:0000256" key="5">
    <source>
        <dbReference type="ARBA" id="ARBA00022989"/>
    </source>
</evidence>
<evidence type="ECO:0000256" key="2">
    <source>
        <dbReference type="ARBA" id="ARBA00022475"/>
    </source>
</evidence>
<dbReference type="InterPro" id="IPR000337">
    <property type="entry name" value="GPCR_3"/>
</dbReference>
<evidence type="ECO:0000256" key="10">
    <source>
        <dbReference type="ARBA" id="ARBA00023224"/>
    </source>
</evidence>